<keyword evidence="2" id="KW-0862">Zinc</keyword>
<keyword evidence="3" id="KW-0805">Transcription regulation</keyword>
<keyword evidence="8" id="KW-1133">Transmembrane helix</keyword>
<keyword evidence="5" id="KW-0804">Transcription</keyword>
<evidence type="ECO:0000256" key="1">
    <source>
        <dbReference type="ARBA" id="ARBA00022723"/>
    </source>
</evidence>
<evidence type="ECO:0000313" key="11">
    <source>
        <dbReference type="Proteomes" id="UP000256645"/>
    </source>
</evidence>
<organism evidence="10 11">
    <name type="scientific">Coleophoma cylindrospora</name>
    <dbReference type="NCBI Taxonomy" id="1849047"/>
    <lineage>
        <taxon>Eukaryota</taxon>
        <taxon>Fungi</taxon>
        <taxon>Dikarya</taxon>
        <taxon>Ascomycota</taxon>
        <taxon>Pezizomycotina</taxon>
        <taxon>Leotiomycetes</taxon>
        <taxon>Helotiales</taxon>
        <taxon>Dermateaceae</taxon>
        <taxon>Coleophoma</taxon>
    </lineage>
</organism>
<keyword evidence="4" id="KW-0238">DNA-binding</keyword>
<feature type="compositionally biased region" description="Low complexity" evidence="7">
    <location>
        <begin position="684"/>
        <end position="697"/>
    </location>
</feature>
<evidence type="ECO:0000259" key="9">
    <source>
        <dbReference type="SMART" id="SM00906"/>
    </source>
</evidence>
<dbReference type="InterPro" id="IPR051615">
    <property type="entry name" value="Transcr_Regulatory_Elem"/>
</dbReference>
<dbReference type="STRING" id="1849047.A0A3D8RZD4"/>
<dbReference type="SMART" id="SM00906">
    <property type="entry name" value="Fungal_trans"/>
    <property type="match status" value="1"/>
</dbReference>
<evidence type="ECO:0000313" key="10">
    <source>
        <dbReference type="EMBL" id="RDW79396.1"/>
    </source>
</evidence>
<evidence type="ECO:0000256" key="5">
    <source>
        <dbReference type="ARBA" id="ARBA00023163"/>
    </source>
</evidence>
<dbReference type="GO" id="GO:0006351">
    <property type="term" value="P:DNA-templated transcription"/>
    <property type="evidence" value="ECO:0007669"/>
    <property type="project" value="InterPro"/>
</dbReference>
<dbReference type="EMBL" id="PDLM01000004">
    <property type="protein sequence ID" value="RDW79396.1"/>
    <property type="molecule type" value="Genomic_DNA"/>
</dbReference>
<keyword evidence="8" id="KW-0472">Membrane</keyword>
<comment type="caution">
    <text evidence="10">The sequence shown here is derived from an EMBL/GenBank/DDBJ whole genome shotgun (WGS) entry which is preliminary data.</text>
</comment>
<dbReference type="GO" id="GO:0003677">
    <property type="term" value="F:DNA binding"/>
    <property type="evidence" value="ECO:0007669"/>
    <property type="project" value="UniProtKB-KW"/>
</dbReference>
<keyword evidence="1" id="KW-0479">Metal-binding</keyword>
<feature type="transmembrane region" description="Helical" evidence="8">
    <location>
        <begin position="592"/>
        <end position="611"/>
    </location>
</feature>
<evidence type="ECO:0000256" key="2">
    <source>
        <dbReference type="ARBA" id="ARBA00022833"/>
    </source>
</evidence>
<name>A0A3D8RZD4_9HELO</name>
<evidence type="ECO:0000256" key="6">
    <source>
        <dbReference type="ARBA" id="ARBA00023242"/>
    </source>
</evidence>
<keyword evidence="8" id="KW-0812">Transmembrane</keyword>
<evidence type="ECO:0000256" key="7">
    <source>
        <dbReference type="SAM" id="MobiDB-lite"/>
    </source>
</evidence>
<feature type="region of interest" description="Disordered" evidence="7">
    <location>
        <begin position="151"/>
        <end position="177"/>
    </location>
</feature>
<dbReference type="AlphaFoldDB" id="A0A3D8RZD4"/>
<gene>
    <name evidence="10" type="ORF">BP6252_04034</name>
</gene>
<keyword evidence="6" id="KW-0539">Nucleus</keyword>
<keyword evidence="11" id="KW-1185">Reference proteome</keyword>
<dbReference type="PANTHER" id="PTHR31313">
    <property type="entry name" value="TY1 ENHANCER ACTIVATOR"/>
    <property type="match status" value="1"/>
</dbReference>
<dbReference type="CDD" id="cd12148">
    <property type="entry name" value="fungal_TF_MHR"/>
    <property type="match status" value="1"/>
</dbReference>
<reference evidence="10 11" key="1">
    <citation type="journal article" date="2018" name="IMA Fungus">
        <title>IMA Genome-F 9: Draft genome sequence of Annulohypoxylon stygium, Aspergillus mulundensis, Berkeleyomyces basicola (syn. Thielaviopsis basicola), Ceratocystis smalleyi, two Cercospora beticola strains, Coleophoma cylindrospora, Fusarium fracticaudum, Phialophora cf. hyalina, and Morchella septimelata.</title>
        <authorList>
            <person name="Wingfield B.D."/>
            <person name="Bills G.F."/>
            <person name="Dong Y."/>
            <person name="Huang W."/>
            <person name="Nel W.J."/>
            <person name="Swalarsk-Parry B.S."/>
            <person name="Vaghefi N."/>
            <person name="Wilken P.M."/>
            <person name="An Z."/>
            <person name="de Beer Z.W."/>
            <person name="De Vos L."/>
            <person name="Chen L."/>
            <person name="Duong T.A."/>
            <person name="Gao Y."/>
            <person name="Hammerbacher A."/>
            <person name="Kikkert J.R."/>
            <person name="Li Y."/>
            <person name="Li H."/>
            <person name="Li K."/>
            <person name="Li Q."/>
            <person name="Liu X."/>
            <person name="Ma X."/>
            <person name="Naidoo K."/>
            <person name="Pethybridge S.J."/>
            <person name="Sun J."/>
            <person name="Steenkamp E.T."/>
            <person name="van der Nest M.A."/>
            <person name="van Wyk S."/>
            <person name="Wingfield M.J."/>
            <person name="Xiong C."/>
            <person name="Yue Q."/>
            <person name="Zhang X."/>
        </authorList>
    </citation>
    <scope>NUCLEOTIDE SEQUENCE [LARGE SCALE GENOMIC DNA]</scope>
    <source>
        <strain evidence="10 11">BP6252</strain>
    </source>
</reference>
<dbReference type="PANTHER" id="PTHR31313:SF77">
    <property type="entry name" value="ZN(II)2CYS6 TRANSCRIPTION FACTOR (EUROFUNG)"/>
    <property type="match status" value="1"/>
</dbReference>
<protein>
    <recommendedName>
        <fullName evidence="9">Xylanolytic transcriptional activator regulatory domain-containing protein</fullName>
    </recommendedName>
</protein>
<evidence type="ECO:0000256" key="3">
    <source>
        <dbReference type="ARBA" id="ARBA00023015"/>
    </source>
</evidence>
<dbReference type="GO" id="GO:0008270">
    <property type="term" value="F:zinc ion binding"/>
    <property type="evidence" value="ECO:0007669"/>
    <property type="project" value="InterPro"/>
</dbReference>
<evidence type="ECO:0000256" key="8">
    <source>
        <dbReference type="SAM" id="Phobius"/>
    </source>
</evidence>
<dbReference type="InterPro" id="IPR007219">
    <property type="entry name" value="XnlR_reg_dom"/>
</dbReference>
<proteinExistence type="predicted"/>
<feature type="region of interest" description="Disordered" evidence="7">
    <location>
        <begin position="661"/>
        <end position="697"/>
    </location>
</feature>
<feature type="domain" description="Xylanolytic transcriptional activator regulatory" evidence="9">
    <location>
        <begin position="359"/>
        <end position="431"/>
    </location>
</feature>
<dbReference type="Proteomes" id="UP000256645">
    <property type="component" value="Unassembled WGS sequence"/>
</dbReference>
<accession>A0A3D8RZD4</accession>
<sequence>MSLRTAVEVLFGRVTQLIDLANTYNLDVPPMGADEQALLEQVRANLDLPPSKFVFSTPSQPNPPSWQGTDARLQDDQLPAALQPQADLTAMQMQRGSVTEFPCETDQDAGLDLTNWADPAAPQIWDDSPSDWPWQVLNDFAVFPTFTASEPSPAVQLGDPAQNDGFGSSGASDDEGEEGIIPSLAARFGSLRRAQDGRLRYYGSASNRHFLKNFGSHENQVDLCDAQEAAAVALENAQLDQEVPTLLETHLIELFFAWHNPCHSTVDRSMFEAARAHDSDGQSDFCSQSLVATICAIGAAFEGRYHQSFITFPKPLANFFAEKSRLLLELELDSPCVATVQALLLMSSHEAACGRETRMWLYSGMAMRLAFDLGLHVDSDAYVKQGLLTVREKEARQSTFWSCVVINHLGRPFRIDGEEITVARPGVGSQAVSGTWTAYTNASSEVAALVDEDRQMCGNASSLVAAQWVSLCVELAPLFRVLYGCVKISKAALQSLSFQTTTRLLSWKEGIPDALRIRQDQVPLPHTLFLHMAYHNFCILAHRPWTSKSSQPKGKIGPGHEHARSVCHSSASEIASLLHLYESHYGFRRMNVYVINIITSASLILIFGLIAEEVSSRPRDKSEKLNVASDLNTCFRALDELGQSFECARRHHEHLVAIQKHWSQRKKDAKGGAKRKVQRQGLTSQASQRASKQSRFS</sequence>
<evidence type="ECO:0000256" key="4">
    <source>
        <dbReference type="ARBA" id="ARBA00023125"/>
    </source>
</evidence>
<dbReference type="OrthoDB" id="2154091at2759"/>
<dbReference type="Pfam" id="PF04082">
    <property type="entry name" value="Fungal_trans"/>
    <property type="match status" value="1"/>
</dbReference>